<comment type="caution">
    <text evidence="1">The sequence shown here is derived from an EMBL/GenBank/DDBJ whole genome shotgun (WGS) entry which is preliminary data.</text>
</comment>
<reference evidence="1" key="1">
    <citation type="submission" date="2024-12" db="EMBL/GenBank/DDBJ databases">
        <title>Comparative genomics and development of molecular markers within Purpureocillium lilacinum and among Purpureocillium species.</title>
        <authorList>
            <person name="Yeh Z.-Y."/>
            <person name="Ni N.-T."/>
            <person name="Lo P.-H."/>
            <person name="Mushyakhwo K."/>
            <person name="Lin C.-F."/>
            <person name="Nai Y.-S."/>
        </authorList>
    </citation>
    <scope>NUCLEOTIDE SEQUENCE</scope>
    <source>
        <strain evidence="1">NCHU-NPUST-175</strain>
    </source>
</reference>
<name>A0ACC4DGL5_PURLI</name>
<dbReference type="Proteomes" id="UP001638806">
    <property type="component" value="Unassembled WGS sequence"/>
</dbReference>
<organism evidence="1 2">
    <name type="scientific">Purpureocillium lilacinum</name>
    <name type="common">Paecilomyces lilacinus</name>
    <dbReference type="NCBI Taxonomy" id="33203"/>
    <lineage>
        <taxon>Eukaryota</taxon>
        <taxon>Fungi</taxon>
        <taxon>Dikarya</taxon>
        <taxon>Ascomycota</taxon>
        <taxon>Pezizomycotina</taxon>
        <taxon>Sordariomycetes</taxon>
        <taxon>Hypocreomycetidae</taxon>
        <taxon>Hypocreales</taxon>
        <taxon>Ophiocordycipitaceae</taxon>
        <taxon>Purpureocillium</taxon>
    </lineage>
</organism>
<dbReference type="EMBL" id="JBGNUJ010000010">
    <property type="protein sequence ID" value="KAL3954458.1"/>
    <property type="molecule type" value="Genomic_DNA"/>
</dbReference>
<proteinExistence type="predicted"/>
<gene>
    <name evidence="1" type="ORF">ACCO45_010021</name>
</gene>
<accession>A0ACC4DGL5</accession>
<evidence type="ECO:0000313" key="1">
    <source>
        <dbReference type="EMBL" id="KAL3954458.1"/>
    </source>
</evidence>
<sequence>MDMFQKPYKDLTDWEMPFTRVFKNGEWLEWVSQRGLFPILLGSDMTWREAIEEDFKRDPQGEKAGSLVFFLGKTKGFPEAFNKY</sequence>
<keyword evidence="2" id="KW-1185">Reference proteome</keyword>
<evidence type="ECO:0000313" key="2">
    <source>
        <dbReference type="Proteomes" id="UP001638806"/>
    </source>
</evidence>
<protein>
    <submittedName>
        <fullName evidence="1">Uncharacterized protein</fullName>
    </submittedName>
</protein>